<dbReference type="SMART" id="SM00342">
    <property type="entry name" value="HTH_ARAC"/>
    <property type="match status" value="1"/>
</dbReference>
<dbReference type="PROSITE" id="PS01124">
    <property type="entry name" value="HTH_ARAC_FAMILY_2"/>
    <property type="match status" value="1"/>
</dbReference>
<comment type="caution">
    <text evidence="5">The sequence shown here is derived from an EMBL/GenBank/DDBJ whole genome shotgun (WGS) entry which is preliminary data.</text>
</comment>
<evidence type="ECO:0000256" key="3">
    <source>
        <dbReference type="ARBA" id="ARBA00023163"/>
    </source>
</evidence>
<evidence type="ECO:0000313" key="6">
    <source>
        <dbReference type="Proteomes" id="UP000295807"/>
    </source>
</evidence>
<keyword evidence="3" id="KW-0804">Transcription</keyword>
<dbReference type="Gene3D" id="1.10.10.60">
    <property type="entry name" value="Homeodomain-like"/>
    <property type="match status" value="1"/>
</dbReference>
<reference evidence="5 6" key="1">
    <citation type="submission" date="2019-03" db="EMBL/GenBank/DDBJ databases">
        <title>Genomic Encyclopedia of Type Strains, Phase IV (KMG-IV): sequencing the most valuable type-strain genomes for metagenomic binning, comparative biology and taxonomic classification.</title>
        <authorList>
            <person name="Goeker M."/>
        </authorList>
    </citation>
    <scope>NUCLEOTIDE SEQUENCE [LARGE SCALE GENOMIC DNA]</scope>
    <source>
        <strain evidence="5 6">DSM 21100</strain>
    </source>
</reference>
<dbReference type="OrthoDB" id="2585681at2"/>
<evidence type="ECO:0000313" key="5">
    <source>
        <dbReference type="EMBL" id="TCS88459.1"/>
    </source>
</evidence>
<dbReference type="EMBL" id="SMAD01000003">
    <property type="protein sequence ID" value="TCS88459.1"/>
    <property type="molecule type" value="Genomic_DNA"/>
</dbReference>
<keyword evidence="1" id="KW-0805">Transcription regulation</keyword>
<proteinExistence type="predicted"/>
<keyword evidence="6" id="KW-1185">Reference proteome</keyword>
<gene>
    <name evidence="5" type="ORF">EDD80_103324</name>
</gene>
<keyword evidence="2 5" id="KW-0238">DNA-binding</keyword>
<dbReference type="AlphaFoldDB" id="A0A4R3KVQ2"/>
<dbReference type="InterPro" id="IPR009057">
    <property type="entry name" value="Homeodomain-like_sf"/>
</dbReference>
<feature type="domain" description="HTH araC/xylS-type" evidence="4">
    <location>
        <begin position="174"/>
        <end position="272"/>
    </location>
</feature>
<dbReference type="PANTHER" id="PTHR43280">
    <property type="entry name" value="ARAC-FAMILY TRANSCRIPTIONAL REGULATOR"/>
    <property type="match status" value="1"/>
</dbReference>
<dbReference type="GO" id="GO:0003700">
    <property type="term" value="F:DNA-binding transcription factor activity"/>
    <property type="evidence" value="ECO:0007669"/>
    <property type="project" value="InterPro"/>
</dbReference>
<dbReference type="Pfam" id="PF12833">
    <property type="entry name" value="HTH_18"/>
    <property type="match status" value="1"/>
</dbReference>
<name>A0A4R3KVQ2_9SPHI</name>
<evidence type="ECO:0000259" key="4">
    <source>
        <dbReference type="PROSITE" id="PS01124"/>
    </source>
</evidence>
<organism evidence="5 6">
    <name type="scientific">Anseongella ginsenosidimutans</name>
    <dbReference type="NCBI Taxonomy" id="496056"/>
    <lineage>
        <taxon>Bacteria</taxon>
        <taxon>Pseudomonadati</taxon>
        <taxon>Bacteroidota</taxon>
        <taxon>Sphingobacteriia</taxon>
        <taxon>Sphingobacteriales</taxon>
        <taxon>Sphingobacteriaceae</taxon>
        <taxon>Anseongella</taxon>
    </lineage>
</organism>
<dbReference type="PANTHER" id="PTHR43280:SF32">
    <property type="entry name" value="TRANSCRIPTIONAL REGULATORY PROTEIN"/>
    <property type="match status" value="1"/>
</dbReference>
<dbReference type="Proteomes" id="UP000295807">
    <property type="component" value="Unassembled WGS sequence"/>
</dbReference>
<dbReference type="GO" id="GO:0043565">
    <property type="term" value="F:sequence-specific DNA binding"/>
    <property type="evidence" value="ECO:0007669"/>
    <property type="project" value="InterPro"/>
</dbReference>
<evidence type="ECO:0000256" key="2">
    <source>
        <dbReference type="ARBA" id="ARBA00023125"/>
    </source>
</evidence>
<dbReference type="RefSeq" id="WP_132128662.1">
    <property type="nucleotide sequence ID" value="NZ_CP042432.1"/>
</dbReference>
<dbReference type="InterPro" id="IPR018060">
    <property type="entry name" value="HTH_AraC"/>
</dbReference>
<protein>
    <submittedName>
        <fullName evidence="5">AraC-like DNA-binding protein</fullName>
    </submittedName>
</protein>
<evidence type="ECO:0000256" key="1">
    <source>
        <dbReference type="ARBA" id="ARBA00023015"/>
    </source>
</evidence>
<sequence>MKQSNIPAQSFCVVEDVEPVEFNEGNPRPLYGVFLFKGSGSVTIDFAEYDFKGNVIMFSNPCQFIRFSAVKQVNIRSLWFHGDYYCIEYHKKEVACNGLLFNNIYSQPFVVLEDENYAEIRGVFDKLEQELSYTDSYSQAVARTYLQLILALGSKAKVASVPGNEGNQIFHPILNFRDLLEQHYIEERRPSFYAARLGMSPNAFSKKCKTHFHKSPSALIQERVILEAKKLIHLTFKSMKEIAAALNFEDENYFSRYFKKHAGIAPTAFRESVGVSMVAYSSM</sequence>
<dbReference type="SUPFAM" id="SSF46689">
    <property type="entry name" value="Homeodomain-like"/>
    <property type="match status" value="1"/>
</dbReference>
<accession>A0A4R3KVQ2</accession>